<reference evidence="1 2" key="1">
    <citation type="journal article" date="2018" name="Sci. Rep.">
        <title>Genomic signatures of local adaptation to the degree of environmental predictability in rotifers.</title>
        <authorList>
            <person name="Franch-Gras L."/>
            <person name="Hahn C."/>
            <person name="Garcia-Roger E.M."/>
            <person name="Carmona M.J."/>
            <person name="Serra M."/>
            <person name="Gomez A."/>
        </authorList>
    </citation>
    <scope>NUCLEOTIDE SEQUENCE [LARGE SCALE GENOMIC DNA]</scope>
    <source>
        <strain evidence="1">HYR1</strain>
    </source>
</reference>
<keyword evidence="2" id="KW-1185">Reference proteome</keyword>
<dbReference type="Proteomes" id="UP000276133">
    <property type="component" value="Unassembled WGS sequence"/>
</dbReference>
<evidence type="ECO:0000313" key="2">
    <source>
        <dbReference type="Proteomes" id="UP000276133"/>
    </source>
</evidence>
<protein>
    <submittedName>
        <fullName evidence="1">Uncharacterized protein</fullName>
    </submittedName>
</protein>
<name>A0A3M7RXS9_BRAPC</name>
<gene>
    <name evidence="1" type="ORF">BpHYR1_031784</name>
</gene>
<accession>A0A3M7RXS9</accession>
<dbReference type="EMBL" id="REGN01002398">
    <property type="protein sequence ID" value="RNA28393.1"/>
    <property type="molecule type" value="Genomic_DNA"/>
</dbReference>
<organism evidence="1 2">
    <name type="scientific">Brachionus plicatilis</name>
    <name type="common">Marine rotifer</name>
    <name type="synonym">Brachionus muelleri</name>
    <dbReference type="NCBI Taxonomy" id="10195"/>
    <lineage>
        <taxon>Eukaryota</taxon>
        <taxon>Metazoa</taxon>
        <taxon>Spiralia</taxon>
        <taxon>Gnathifera</taxon>
        <taxon>Rotifera</taxon>
        <taxon>Eurotatoria</taxon>
        <taxon>Monogononta</taxon>
        <taxon>Pseudotrocha</taxon>
        <taxon>Ploima</taxon>
        <taxon>Brachionidae</taxon>
        <taxon>Brachionus</taxon>
    </lineage>
</organism>
<dbReference type="AlphaFoldDB" id="A0A3M7RXS9"/>
<evidence type="ECO:0000313" key="1">
    <source>
        <dbReference type="EMBL" id="RNA28393.1"/>
    </source>
</evidence>
<proteinExistence type="predicted"/>
<comment type="caution">
    <text evidence="1">The sequence shown here is derived from an EMBL/GenBank/DDBJ whole genome shotgun (WGS) entry which is preliminary data.</text>
</comment>
<sequence>MYTKTGKINTKHYYINKSKKMQQTLFHKIAVNFLTFDSESDLRENLLGDWLVSADSDIDIVSEK</sequence>